<gene>
    <name evidence="7" type="ORF">DXA49_12340</name>
</gene>
<evidence type="ECO:0000313" key="7">
    <source>
        <dbReference type="EMBL" id="RGY24988.1"/>
    </source>
</evidence>
<keyword evidence="3 5" id="KW-0732">Signal</keyword>
<dbReference type="RefSeq" id="WP_122134494.1">
    <property type="nucleotide sequence ID" value="NZ_JADNGD010000017.1"/>
</dbReference>
<keyword evidence="4" id="KW-0281">Fimbrium</keyword>
<dbReference type="Proteomes" id="UP000284431">
    <property type="component" value="Unassembled WGS sequence"/>
</dbReference>
<feature type="signal peptide" evidence="5">
    <location>
        <begin position="1"/>
        <end position="20"/>
    </location>
</feature>
<evidence type="ECO:0000256" key="5">
    <source>
        <dbReference type="SAM" id="SignalP"/>
    </source>
</evidence>
<dbReference type="Pfam" id="PF06321">
    <property type="entry name" value="P_gingi_FimA"/>
    <property type="match status" value="1"/>
</dbReference>
<accession>A0A413J1L5</accession>
<organism evidence="7 8">
    <name type="scientific">Bacteroides caccae</name>
    <dbReference type="NCBI Taxonomy" id="47678"/>
    <lineage>
        <taxon>Bacteria</taxon>
        <taxon>Pseudomonadati</taxon>
        <taxon>Bacteroidota</taxon>
        <taxon>Bacteroidia</taxon>
        <taxon>Bacteroidales</taxon>
        <taxon>Bacteroidaceae</taxon>
        <taxon>Bacteroides</taxon>
    </lineage>
</organism>
<dbReference type="Gene3D" id="2.60.40.2580">
    <property type="match status" value="1"/>
</dbReference>
<evidence type="ECO:0000313" key="8">
    <source>
        <dbReference type="Proteomes" id="UP000284431"/>
    </source>
</evidence>
<evidence type="ECO:0000256" key="3">
    <source>
        <dbReference type="ARBA" id="ARBA00022729"/>
    </source>
</evidence>
<sequence>MKRYKLKIICRILLLLPVLAGCTDDELLQRSGVVEGIPTTVDINVGTAANTAKTRSALLESEERKIYDLYLWVFNASGDVEFSREYPRSDLYQAASDLEASTGEADGDAPTSMGLLKNISLTTGEKTLFLLANYKSDGDGLFHVEPDILEGIGKLSDVDKIKAAMTARTLFRPNGNLLMSVTKAVTVSTATRQIEVSLKRSEAKITVNLKTAEGLTFDPGTYRLGNVAGTTFLTEHAKGTDQSASWDAGGTDTDSYWTSDEFHFERDADNVTVSFYMPENRKVAKKMILPTSPGYDADRKGYDLRQKQLKSPVAGATDKPNLKNGETEYAPDLAPYIEFTGELRQDLTVGNTAMERFGRVTYRIYLGYTATDDPVNDYDIERNVHYTYNVTIKGMNDLVVEAQSDKDAEEEPAPGVEGLVYDVHRSFSFDCHYEQGLMRFNKDELAIFNTNGSLKDDAMISFAVRTPFCDKIVSYTKAELEQLKDNGYVPSGDKKADTGWLAFYIHPSTLSDNGDETMKYYSDTGANLLSLEQFLYRLMTEPDYVFNATTGLCKVTVYANEYFYERNPMQENAPQDKDLWKTFANAEDRTFDLLVNTSHEISPDGQSRYHQAIVSIRQMSIKTVFVSCPDGMRVWGVENVNETEDLDWSVKAPSESDAFYNKYYANGWTNTWKAMARSGLAGGFSGEIMRDPMNRGKEDQLWKVMTKVDNAKLTLSKDHYNPALSNYHATYACFTPFLRNRDNNRDGQMQAGEMQWYIPSVSEINMLYVAERSLPLKSRLVGHAPSDNATALFTSRAFMGSTNLTLNSCNPIILIEESHSMTPIYNFDYQKTASPGERTPYSDVRLVRDLGILETSEDHSYHIDEMEDELGKTLDNNRTEDEYLIFKADNLLASTTRASRAIYELPAHDETSQNNTIYQKGFEVAKYIANTIDKPKDLNNPNRKSEYYFETWSTLMSDVEKGNSPCAYYYQNPDKSDLGTWRLPNEAELMIMSGSLFDWDDREKKDIYSFFQGNKFYSLNMTDGQVIHSRTGFSKRDMNGARSFSAGYQMFFNGYLRFVTTVDTSWGGDRDRLVNDKKGYVRCVRDLE</sequence>
<comment type="caution">
    <text evidence="7">The sequence shown here is derived from an EMBL/GenBank/DDBJ whole genome shotgun (WGS) entry which is preliminary data.</text>
</comment>
<evidence type="ECO:0000256" key="4">
    <source>
        <dbReference type="ARBA" id="ARBA00023263"/>
    </source>
</evidence>
<dbReference type="PROSITE" id="PS51257">
    <property type="entry name" value="PROKAR_LIPOPROTEIN"/>
    <property type="match status" value="1"/>
</dbReference>
<protein>
    <submittedName>
        <fullName evidence="7">DUF4906 domain-containing protein</fullName>
    </submittedName>
</protein>
<dbReference type="InterPro" id="IPR029141">
    <property type="entry name" value="FimA_N"/>
</dbReference>
<reference evidence="7 8" key="1">
    <citation type="submission" date="2018-08" db="EMBL/GenBank/DDBJ databases">
        <title>A genome reference for cultivated species of the human gut microbiota.</title>
        <authorList>
            <person name="Zou Y."/>
            <person name="Xue W."/>
            <person name="Luo G."/>
        </authorList>
    </citation>
    <scope>NUCLEOTIDE SEQUENCE [LARGE SCALE GENOMIC DNA]</scope>
    <source>
        <strain evidence="7 8">OF02-6LB</strain>
    </source>
</reference>
<dbReference type="EMBL" id="QSCS01000018">
    <property type="protein sequence ID" value="RGY24988.1"/>
    <property type="molecule type" value="Genomic_DNA"/>
</dbReference>
<evidence type="ECO:0000256" key="2">
    <source>
        <dbReference type="ARBA" id="ARBA00006011"/>
    </source>
</evidence>
<dbReference type="AlphaFoldDB" id="A0A413J1L5"/>
<name>A0A413J1L5_9BACE</name>
<dbReference type="GO" id="GO:0009289">
    <property type="term" value="C:pilus"/>
    <property type="evidence" value="ECO:0007669"/>
    <property type="project" value="UniProtKB-SubCell"/>
</dbReference>
<comment type="subcellular location">
    <subcellularLocation>
        <location evidence="1">Fimbrium</location>
    </subcellularLocation>
</comment>
<proteinExistence type="inferred from homology"/>
<evidence type="ECO:0000256" key="1">
    <source>
        <dbReference type="ARBA" id="ARBA00004561"/>
    </source>
</evidence>
<feature type="chain" id="PRO_5019521195" evidence="5">
    <location>
        <begin position="21"/>
        <end position="1088"/>
    </location>
</feature>
<feature type="domain" description="Major fimbrial subunit protein N-terminal" evidence="6">
    <location>
        <begin position="40"/>
        <end position="181"/>
    </location>
</feature>
<evidence type="ECO:0000259" key="6">
    <source>
        <dbReference type="Pfam" id="PF06321"/>
    </source>
</evidence>
<comment type="similarity">
    <text evidence="2">Belongs to the bacteroidetes fimbrillin superfamily. FimA/Mfa1 family.</text>
</comment>